<feature type="transmembrane region" description="Helical" evidence="9">
    <location>
        <begin position="424"/>
        <end position="443"/>
    </location>
</feature>
<dbReference type="AlphaFoldDB" id="A0A1D1YED4"/>
<evidence type="ECO:0000256" key="3">
    <source>
        <dbReference type="ARBA" id="ARBA00010026"/>
    </source>
</evidence>
<comment type="similarity">
    <text evidence="3">Belongs to the PIGU family.</text>
</comment>
<evidence type="ECO:0000256" key="9">
    <source>
        <dbReference type="SAM" id="Phobius"/>
    </source>
</evidence>
<feature type="transmembrane region" description="Helical" evidence="9">
    <location>
        <begin position="198"/>
        <end position="215"/>
    </location>
</feature>
<accession>A0A1D1YED4</accession>
<proteinExistence type="inferred from homology"/>
<feature type="transmembrane region" description="Helical" evidence="9">
    <location>
        <begin position="324"/>
        <end position="346"/>
    </location>
</feature>
<comment type="pathway">
    <text evidence="2">Glycolipid biosynthesis; glycosylphosphatidylinositol-anchor biosynthesis.</text>
</comment>
<evidence type="ECO:0000256" key="7">
    <source>
        <dbReference type="ARBA" id="ARBA00022989"/>
    </source>
</evidence>
<feature type="transmembrane region" description="Helical" evidence="9">
    <location>
        <begin position="297"/>
        <end position="318"/>
    </location>
</feature>
<keyword evidence="7 9" id="KW-1133">Transmembrane helix</keyword>
<feature type="transmembrane region" description="Helical" evidence="9">
    <location>
        <begin position="265"/>
        <end position="285"/>
    </location>
</feature>
<keyword evidence="8 9" id="KW-0472">Membrane</keyword>
<evidence type="ECO:0000256" key="5">
    <source>
        <dbReference type="ARBA" id="ARBA00022692"/>
    </source>
</evidence>
<evidence type="ECO:0000256" key="1">
    <source>
        <dbReference type="ARBA" id="ARBA00004477"/>
    </source>
</evidence>
<dbReference type="PANTHER" id="PTHR13121:SF0">
    <property type="entry name" value="PHOSPHATIDYLINOSITOL GLYCAN ANCHOR BIOSYNTHESIS CLASS U PROTEIN"/>
    <property type="match status" value="1"/>
</dbReference>
<dbReference type="InterPro" id="IPR009600">
    <property type="entry name" value="PIG-U"/>
</dbReference>
<keyword evidence="4" id="KW-0337">GPI-anchor biosynthesis</keyword>
<evidence type="ECO:0000256" key="6">
    <source>
        <dbReference type="ARBA" id="ARBA00022824"/>
    </source>
</evidence>
<dbReference type="UniPathway" id="UPA00196"/>
<gene>
    <name evidence="10" type="primary">Pigu_0</name>
    <name evidence="10" type="ORF">g.40287</name>
</gene>
<organism evidence="10">
    <name type="scientific">Anthurium amnicola</name>
    <dbReference type="NCBI Taxonomy" id="1678845"/>
    <lineage>
        <taxon>Eukaryota</taxon>
        <taxon>Viridiplantae</taxon>
        <taxon>Streptophyta</taxon>
        <taxon>Embryophyta</taxon>
        <taxon>Tracheophyta</taxon>
        <taxon>Spermatophyta</taxon>
        <taxon>Magnoliopsida</taxon>
        <taxon>Liliopsida</taxon>
        <taxon>Araceae</taxon>
        <taxon>Pothoideae</taxon>
        <taxon>Potheae</taxon>
        <taxon>Anthurium</taxon>
    </lineage>
</organism>
<dbReference type="Pfam" id="PF06728">
    <property type="entry name" value="PIG-U"/>
    <property type="match status" value="1"/>
</dbReference>
<dbReference type="GO" id="GO:0006506">
    <property type="term" value="P:GPI anchor biosynthetic process"/>
    <property type="evidence" value="ECO:0007669"/>
    <property type="project" value="UniProtKB-UniPathway"/>
</dbReference>
<keyword evidence="5 9" id="KW-0812">Transmembrane</keyword>
<evidence type="ECO:0000313" key="10">
    <source>
        <dbReference type="EMBL" id="JAT53005.1"/>
    </source>
</evidence>
<evidence type="ECO:0000256" key="8">
    <source>
        <dbReference type="ARBA" id="ARBA00023136"/>
    </source>
</evidence>
<dbReference type="GO" id="GO:0042765">
    <property type="term" value="C:GPI-anchor transamidase complex"/>
    <property type="evidence" value="ECO:0007669"/>
    <property type="project" value="InterPro"/>
</dbReference>
<reference evidence="10" key="1">
    <citation type="submission" date="2015-07" db="EMBL/GenBank/DDBJ databases">
        <title>Transcriptome Assembly of Anthurium amnicola.</title>
        <authorList>
            <person name="Suzuki J."/>
        </authorList>
    </citation>
    <scope>NUCLEOTIDE SEQUENCE</scope>
</reference>
<feature type="transmembrane region" description="Helical" evidence="9">
    <location>
        <begin position="169"/>
        <end position="191"/>
    </location>
</feature>
<dbReference type="EMBL" id="GDJX01014931">
    <property type="protein sequence ID" value="JAT53005.1"/>
    <property type="molecule type" value="Transcribed_RNA"/>
</dbReference>
<feature type="transmembrane region" description="Helical" evidence="9">
    <location>
        <begin position="392"/>
        <end position="412"/>
    </location>
</feature>
<feature type="transmembrane region" description="Helical" evidence="9">
    <location>
        <begin position="91"/>
        <end position="111"/>
    </location>
</feature>
<evidence type="ECO:0000256" key="2">
    <source>
        <dbReference type="ARBA" id="ARBA00004687"/>
    </source>
</evidence>
<dbReference type="PANTHER" id="PTHR13121">
    <property type="entry name" value="GPI TRANSAMIDASE COMPONENT PIG-U"/>
    <property type="match status" value="1"/>
</dbReference>
<dbReference type="GO" id="GO:0016255">
    <property type="term" value="P:attachment of GPI anchor to protein"/>
    <property type="evidence" value="ECO:0007669"/>
    <property type="project" value="InterPro"/>
</dbReference>
<name>A0A1D1YED4_9ARAE</name>
<comment type="subcellular location">
    <subcellularLocation>
        <location evidence="1">Endoplasmic reticulum membrane</location>
        <topology evidence="1">Multi-pass membrane protein</topology>
    </subcellularLocation>
</comment>
<evidence type="ECO:0000256" key="4">
    <source>
        <dbReference type="ARBA" id="ARBA00022502"/>
    </source>
</evidence>
<protein>
    <submittedName>
        <fullName evidence="10">Phosphatidylinositol glycan anchor biosynthesis class U protein</fullName>
    </submittedName>
</protein>
<sequence>MAEAARYWRWVAAALLVRLALISFPGGSLRLSTRPEVATPLTSVHRLAEGYWLKKSSVSPYSGSMYHGSPLLLAIVGPLTVKRTEGQLDDLFYGLILIIADFTTAMLLRVTGQNLQLAYTRFLKSKDLSILLETSRNVDAGEVASLIFLWNPFGILSCVGLSTSPIENLMVVLSLYGACSSLAPLSAFGWVIATHLSLYPAILIVPVILLLGYGPDAPPKKLFLLKSLKPTGGNPLGHSHDQFSAVDNQSELQVCRFSWRPVLSFILWASIWSFYALALSSISLKNFGGLSEMFKKTYGFILTVEDLSPNIGLLWYFFAEVFDFFRSFFLIVFHINILFMILPLAIRLNHRPCFLAFVYVAISSMLKSYPSVGDSALYLGLLGLFVSELKDIRFSFFLFSGYIGVSLLSPVMHNLWIWRGTGNANFYFATGIAYACLQTLLVVESVNAVLNHDRMLRKQFAT</sequence>
<keyword evidence="6" id="KW-0256">Endoplasmic reticulum</keyword>